<evidence type="ECO:0000256" key="2">
    <source>
        <dbReference type="SAM" id="MobiDB-lite"/>
    </source>
</evidence>
<dbReference type="KEGG" id="ftj:FTUN_2223"/>
<dbReference type="Pfam" id="PF05065">
    <property type="entry name" value="Phage_capsid"/>
    <property type="match status" value="1"/>
</dbReference>
<organism evidence="4 5">
    <name type="scientific">Frigoriglobus tundricola</name>
    <dbReference type="NCBI Taxonomy" id="2774151"/>
    <lineage>
        <taxon>Bacteria</taxon>
        <taxon>Pseudomonadati</taxon>
        <taxon>Planctomycetota</taxon>
        <taxon>Planctomycetia</taxon>
        <taxon>Gemmatales</taxon>
        <taxon>Gemmataceae</taxon>
        <taxon>Frigoriglobus</taxon>
    </lineage>
</organism>
<dbReference type="InterPro" id="IPR024455">
    <property type="entry name" value="Phage_capsid"/>
</dbReference>
<dbReference type="Gene3D" id="3.30.2320.10">
    <property type="entry name" value="hypothetical protein PF0899 domain"/>
    <property type="match status" value="1"/>
</dbReference>
<evidence type="ECO:0000256" key="1">
    <source>
        <dbReference type="ARBA" id="ARBA00004328"/>
    </source>
</evidence>
<protein>
    <submittedName>
        <fullName evidence="4">Phage major capsid protein</fullName>
    </submittedName>
</protein>
<feature type="compositionally biased region" description="Basic and acidic residues" evidence="2">
    <location>
        <begin position="72"/>
        <end position="99"/>
    </location>
</feature>
<dbReference type="AlphaFoldDB" id="A0A6M5YN86"/>
<gene>
    <name evidence="4" type="ORF">FTUN_2223</name>
</gene>
<proteinExistence type="predicted"/>
<keyword evidence="5" id="KW-1185">Reference proteome</keyword>
<comment type="subcellular location">
    <subcellularLocation>
        <location evidence="1">Virion</location>
    </subcellularLocation>
</comment>
<evidence type="ECO:0000313" key="4">
    <source>
        <dbReference type="EMBL" id="QJW94701.1"/>
    </source>
</evidence>
<dbReference type="InterPro" id="IPR054612">
    <property type="entry name" value="Phage_capsid-like_C"/>
</dbReference>
<dbReference type="RefSeq" id="WP_171470640.1">
    <property type="nucleotide sequence ID" value="NZ_CP053452.2"/>
</dbReference>
<feature type="region of interest" description="Disordered" evidence="2">
    <location>
        <begin position="64"/>
        <end position="99"/>
    </location>
</feature>
<name>A0A6M5YN86_9BACT</name>
<reference evidence="5" key="1">
    <citation type="submission" date="2020-05" db="EMBL/GenBank/DDBJ databases">
        <title>Frigoriglobus tundricola gen. nov., sp. nov., a psychrotolerant cellulolytic planctomycete of the family Gemmataceae with two divergent copies of 16S rRNA gene.</title>
        <authorList>
            <person name="Kulichevskaya I.S."/>
            <person name="Ivanova A.A."/>
            <person name="Naumoff D.G."/>
            <person name="Beletsky A.V."/>
            <person name="Rijpstra W.I.C."/>
            <person name="Sinninghe Damste J.S."/>
            <person name="Mardanov A.V."/>
            <person name="Ravin N.V."/>
            <person name="Dedysh S.N."/>
        </authorList>
    </citation>
    <scope>NUCLEOTIDE SEQUENCE [LARGE SCALE GENOMIC DNA]</scope>
    <source>
        <strain evidence="5">PL17</strain>
    </source>
</reference>
<evidence type="ECO:0000313" key="5">
    <source>
        <dbReference type="Proteomes" id="UP000503447"/>
    </source>
</evidence>
<evidence type="ECO:0000259" key="3">
    <source>
        <dbReference type="Pfam" id="PF05065"/>
    </source>
</evidence>
<feature type="domain" description="Phage capsid-like C-terminal" evidence="3">
    <location>
        <begin position="166"/>
        <end position="433"/>
    </location>
</feature>
<accession>A0A6M5YN86</accession>
<dbReference type="NCBIfam" id="TIGR01554">
    <property type="entry name" value="major_cap_HK97"/>
    <property type="match status" value="1"/>
</dbReference>
<dbReference type="EMBL" id="CP053452">
    <property type="protein sequence ID" value="QJW94701.1"/>
    <property type="molecule type" value="Genomic_DNA"/>
</dbReference>
<dbReference type="Proteomes" id="UP000503447">
    <property type="component" value="Chromosome"/>
</dbReference>
<sequence length="444" mass="49051">MPLTVKQLAEQRAPIGAEIRKMADTLEGAKTDFTPEERSKWEKLNADFNALTRQLEVARRSEEIGAELGGSGEERRTKPGLEDTPRRGGKAGRDGKPGAEEVRALAFQAWCRKQHGFDLSDAHRRACKLAGMNPNRRALNIGLPRRPVKEAPAQKRSLSATVGAAGGYTVPQGFVYNLERALKAYNGMREVADTMRTESGNSMPWPTTNDTNNMGERIGETTTVSTQDVAFNQVVFGAWKYSSKMVQVPAELLEDSAFNLADEISSMLGERLGRVQELDFTQGTGIGQPQGVLTGAQLGVTAASDTAIAADEILNLIHSVDPAYRRDPSFRIMFHDQILLVIRKLKDNYGRYLFEEGQNGAPDRLKGVMIQINQNMPSVLAAGNKTMAVGAMRKYKIRDINQIRMKRLEERYADSDQVAFIAFMRSDGKVLDAGTGPIKYYVHP</sequence>
<dbReference type="SUPFAM" id="SSF56563">
    <property type="entry name" value="Major capsid protein gp5"/>
    <property type="match status" value="1"/>
</dbReference>
<dbReference type="Gene3D" id="3.30.2400.10">
    <property type="entry name" value="Major capsid protein gp5"/>
    <property type="match status" value="1"/>
</dbReference>